<dbReference type="InterPro" id="IPR013783">
    <property type="entry name" value="Ig-like_fold"/>
</dbReference>
<dbReference type="AlphaFoldDB" id="A0A0A0BBI4"/>
<proteinExistence type="inferred from homology"/>
<keyword evidence="3" id="KW-0378">Hydrolase</keyword>
<dbReference type="Gene3D" id="2.60.120.380">
    <property type="match status" value="1"/>
</dbReference>
<dbReference type="Pfam" id="PF14310">
    <property type="entry name" value="Fn3-like"/>
    <property type="match status" value="1"/>
</dbReference>
<dbReference type="CDD" id="cd23343">
    <property type="entry name" value="beta-trefoil_FSCN_BglX-like"/>
    <property type="match status" value="1"/>
</dbReference>
<dbReference type="PANTHER" id="PTHR42721">
    <property type="entry name" value="SUGAR HYDROLASE-RELATED"/>
    <property type="match status" value="1"/>
</dbReference>
<dbReference type="Gene3D" id="3.40.50.1700">
    <property type="entry name" value="Glycoside hydrolase family 3 C-terminal domain"/>
    <property type="match status" value="1"/>
</dbReference>
<dbReference type="EMBL" id="AXNT01000038">
    <property type="protein sequence ID" value="KGM02691.1"/>
    <property type="molecule type" value="Genomic_DNA"/>
</dbReference>
<reference evidence="5 6" key="1">
    <citation type="submission" date="2013-10" db="EMBL/GenBank/DDBJ databases">
        <authorList>
            <person name="Wang G."/>
            <person name="Zhuang W."/>
        </authorList>
    </citation>
    <scope>NUCLEOTIDE SEQUENCE [LARGE SCALE GENOMIC DNA]</scope>
    <source>
        <strain evidence="5 6">DSM 20118</strain>
    </source>
</reference>
<organism evidence="5 6">
    <name type="scientific">Cellulomonas cellasea DSM 20118</name>
    <dbReference type="NCBI Taxonomy" id="1408250"/>
    <lineage>
        <taxon>Bacteria</taxon>
        <taxon>Bacillati</taxon>
        <taxon>Actinomycetota</taxon>
        <taxon>Actinomycetes</taxon>
        <taxon>Micrococcales</taxon>
        <taxon>Cellulomonadaceae</taxon>
        <taxon>Cellulomonas</taxon>
    </lineage>
</organism>
<dbReference type="InterPro" id="IPR017853">
    <property type="entry name" value="GH"/>
</dbReference>
<dbReference type="GO" id="GO:0009044">
    <property type="term" value="F:xylan 1,4-beta-xylosidase activity"/>
    <property type="evidence" value="ECO:0007669"/>
    <property type="project" value="InterPro"/>
</dbReference>
<dbReference type="InterPro" id="IPR002772">
    <property type="entry name" value="Glyco_hydro_3_C"/>
</dbReference>
<dbReference type="SUPFAM" id="SSF51445">
    <property type="entry name" value="(Trans)glycosidases"/>
    <property type="match status" value="1"/>
</dbReference>
<keyword evidence="2" id="KW-0732">Signal</keyword>
<dbReference type="Pfam" id="PF01915">
    <property type="entry name" value="Glyco_hydro_3_C"/>
    <property type="match status" value="1"/>
</dbReference>
<dbReference type="SUPFAM" id="SSF52279">
    <property type="entry name" value="Beta-D-glucan exohydrolase, C-terminal domain"/>
    <property type="match status" value="1"/>
</dbReference>
<comment type="similarity">
    <text evidence="1">Belongs to the glycosyl hydrolase 3 family.</text>
</comment>
<evidence type="ECO:0000313" key="6">
    <source>
        <dbReference type="Proteomes" id="UP000029833"/>
    </source>
</evidence>
<dbReference type="InterPro" id="IPR001764">
    <property type="entry name" value="Glyco_hydro_3_N"/>
</dbReference>
<dbReference type="SMART" id="SM01217">
    <property type="entry name" value="Fn3_like"/>
    <property type="match status" value="1"/>
</dbReference>
<comment type="caution">
    <text evidence="5">The sequence shown here is derived from an EMBL/GenBank/DDBJ whole genome shotgun (WGS) entry which is preliminary data.</text>
</comment>
<dbReference type="RefSeq" id="WP_034627964.1">
    <property type="nucleotide sequence ID" value="NZ_AXNT01000038.1"/>
</dbReference>
<dbReference type="STRING" id="1408250.Q760_11745"/>
<dbReference type="PRINTS" id="PR00133">
    <property type="entry name" value="GLHYDRLASE3"/>
</dbReference>
<evidence type="ECO:0000256" key="2">
    <source>
        <dbReference type="ARBA" id="ARBA00022729"/>
    </source>
</evidence>
<dbReference type="InterPro" id="IPR036962">
    <property type="entry name" value="Glyco_hydro_3_N_sf"/>
</dbReference>
<dbReference type="InterPro" id="IPR008999">
    <property type="entry name" value="Actin-crosslinking"/>
</dbReference>
<sequence>MADDDLQAAPTYRDPTQPLPARARDLLARLTLDEKVALLHQHAPAVDRLGLGAFHTGAEVLHGVAWLGVATSFPQPVGLAATWDAALLTRVGEVVGTELRAKHAADPAVSLNVWAPVVNPLRHPLWGRNEEGFSEDPHLTAHLATAYARGLRGDHPVYWRTVPTLKHFLAYNNETDRALTSSQLRPRVLHEYELPAYRGPIEAGVVGAVMPSYNLVNGRPNHVARELLDELRSWTDASLMVVSDAAAPGNLVTFERYYDDHVESHAAMVRAGVDSFTDNDADARPTVERLHAALERGLLTEAEVDRAVLRQLELRLATGELDPDLDPYAGVGADALDLPEHRALAREVAARAVVVLQNDGVLPLRAGASVAVVGPLADRVLHDWYSGTPPYLVGLGSALAERLGASAVQVADGADRVALRSATTGAYVRQLDAATPLTADARTATDAGAAFDVTSWGEGLVTLRGVRSGLLWSGAGWVVRADSERVGGWVAQESFRLHRHADGTWSVQHVGSGRWVRVQSDATGTLVAEAHDAADAERFTLRTLRSGHAQVAEAAAAADVVVVAVGNDPHLLGRETEDRPHLRLPDASTELWRTAHDANPRAVLAVVSSYPYVLGPVADEAAAVVWSSHAGQELGHGLTDVLVGDVEPAGHLAQTWVADDSHVGDLLDYDVIDAGSTYWYARHEPLYAFGHGLSYTTVEHRGIRVVTASGAADAADRAATGQPDGAGPARVGADAHLDVEVDVANTGDRPVDELVQVYASAVDHRLAVPHRRLLGHVRVPLEPGATGTATVRVRVADLAVWDVTRDALVVEPGAYVLHAGASAADLPVSVGVVVTGDPVAPRAALTGPLRATDFDDHDGIELAERTRDAGDAVQVPRGRGSAAVTLRDVDARGATRLGVTVARTRAGAAGVRVEVRDGSGAWTVAASADVPPDGGRYDWSTVEAVRGPAWDVLAGGVTYLRVVLTGAARLAELTFGG</sequence>
<dbReference type="SUPFAM" id="SSF50405">
    <property type="entry name" value="Actin-crosslinking proteins"/>
    <property type="match status" value="1"/>
</dbReference>
<dbReference type="GO" id="GO:0031222">
    <property type="term" value="P:arabinan catabolic process"/>
    <property type="evidence" value="ECO:0007669"/>
    <property type="project" value="TreeGrafter"/>
</dbReference>
<dbReference type="InterPro" id="IPR026891">
    <property type="entry name" value="Fn3-like"/>
</dbReference>
<dbReference type="Gene3D" id="3.20.20.300">
    <property type="entry name" value="Glycoside hydrolase, family 3, N-terminal domain"/>
    <property type="match status" value="1"/>
</dbReference>
<dbReference type="Gene3D" id="2.60.120.260">
    <property type="entry name" value="Galactose-binding domain-like"/>
    <property type="match status" value="1"/>
</dbReference>
<gene>
    <name evidence="5" type="ORF">Q760_11745</name>
</gene>
<dbReference type="GO" id="GO:0045493">
    <property type="term" value="P:xylan catabolic process"/>
    <property type="evidence" value="ECO:0007669"/>
    <property type="project" value="InterPro"/>
</dbReference>
<dbReference type="PANTHER" id="PTHR42721:SF3">
    <property type="entry name" value="BETA-D-XYLOSIDASE 5-RELATED"/>
    <property type="match status" value="1"/>
</dbReference>
<accession>A0A0A0BBI4</accession>
<dbReference type="GO" id="GO:0046556">
    <property type="term" value="F:alpha-L-arabinofuranosidase activity"/>
    <property type="evidence" value="ECO:0007669"/>
    <property type="project" value="TreeGrafter"/>
</dbReference>
<protein>
    <submittedName>
        <fullName evidence="5">Beta-glucosidase</fullName>
    </submittedName>
</protein>
<feature type="domain" description="Fibronectin type III-like" evidence="4">
    <location>
        <begin position="753"/>
        <end position="823"/>
    </location>
</feature>
<dbReference type="Pfam" id="PF00933">
    <property type="entry name" value="Glyco_hydro_3"/>
    <property type="match status" value="1"/>
</dbReference>
<dbReference type="InterPro" id="IPR044993">
    <property type="entry name" value="BXL"/>
</dbReference>
<keyword evidence="6" id="KW-1185">Reference proteome</keyword>
<name>A0A0A0BBI4_9CELL</name>
<dbReference type="Proteomes" id="UP000029833">
    <property type="component" value="Unassembled WGS sequence"/>
</dbReference>
<evidence type="ECO:0000313" key="5">
    <source>
        <dbReference type="EMBL" id="KGM02691.1"/>
    </source>
</evidence>
<dbReference type="InterPro" id="IPR036881">
    <property type="entry name" value="Glyco_hydro_3_C_sf"/>
</dbReference>
<evidence type="ECO:0000256" key="3">
    <source>
        <dbReference type="ARBA" id="ARBA00022801"/>
    </source>
</evidence>
<evidence type="ECO:0000256" key="1">
    <source>
        <dbReference type="ARBA" id="ARBA00005336"/>
    </source>
</evidence>
<evidence type="ECO:0000259" key="4">
    <source>
        <dbReference type="SMART" id="SM01217"/>
    </source>
</evidence>
<dbReference type="Gene3D" id="2.60.40.10">
    <property type="entry name" value="Immunoglobulins"/>
    <property type="match status" value="1"/>
</dbReference>
<dbReference type="InterPro" id="IPR008979">
    <property type="entry name" value="Galactose-bd-like_sf"/>
</dbReference>
<dbReference type="SUPFAM" id="SSF49785">
    <property type="entry name" value="Galactose-binding domain-like"/>
    <property type="match status" value="1"/>
</dbReference>